<evidence type="ECO:0000313" key="7">
    <source>
        <dbReference type="EMBL" id="MCM2437431.1"/>
    </source>
</evidence>
<comment type="similarity">
    <text evidence="1 6">Belongs to the XseB family.</text>
</comment>
<gene>
    <name evidence="6" type="primary">xseB</name>
    <name evidence="7" type="ORF">KAK10_05860</name>
</gene>
<keyword evidence="4 6" id="KW-0378">Hydrolase</keyword>
<keyword evidence="3 6" id="KW-0540">Nuclease</keyword>
<keyword evidence="8" id="KW-1185">Reference proteome</keyword>
<dbReference type="EC" id="3.1.11.6" evidence="6"/>
<dbReference type="EMBL" id="JAGMVS010000063">
    <property type="protein sequence ID" value="MCM2437431.1"/>
    <property type="molecule type" value="Genomic_DNA"/>
</dbReference>
<dbReference type="NCBIfam" id="NF002138">
    <property type="entry name" value="PRK00977.1-2"/>
    <property type="match status" value="1"/>
</dbReference>
<dbReference type="PIRSF" id="PIRSF006488">
    <property type="entry name" value="Exonuc_VII_S"/>
    <property type="match status" value="1"/>
</dbReference>
<comment type="catalytic activity">
    <reaction evidence="6">
        <text>Exonucleolytic cleavage in either 5'- to 3'- or 3'- to 5'-direction to yield nucleoside 5'-phosphates.</text>
        <dbReference type="EC" id="3.1.11.6"/>
    </reaction>
</comment>
<reference evidence="7" key="1">
    <citation type="submission" date="2021-04" db="EMBL/GenBank/DDBJ databases">
        <title>Taxonomic assessment of Weissella genus.</title>
        <authorList>
            <person name="Fanelli F."/>
            <person name="Chieffi D."/>
            <person name="Dell'Aquila A."/>
            <person name="Gyu-Sung C."/>
            <person name="Franz C.M.A.P."/>
            <person name="Fusco V."/>
        </authorList>
    </citation>
    <scope>NUCLEOTIDE SEQUENCE</scope>
    <source>
        <strain evidence="7">LMG 25373</strain>
    </source>
</reference>
<evidence type="ECO:0000256" key="5">
    <source>
        <dbReference type="ARBA" id="ARBA00022839"/>
    </source>
</evidence>
<protein>
    <recommendedName>
        <fullName evidence="6">Exodeoxyribonuclease 7 small subunit</fullName>
        <ecNumber evidence="6">3.1.11.6</ecNumber>
    </recommendedName>
    <alternativeName>
        <fullName evidence="6">Exodeoxyribonuclease VII small subunit</fullName>
        <shortName evidence="6">Exonuclease VII small subunit</shortName>
    </alternativeName>
</protein>
<dbReference type="InterPro" id="IPR003761">
    <property type="entry name" value="Exonuc_VII_S"/>
</dbReference>
<keyword evidence="2 6" id="KW-0963">Cytoplasm</keyword>
<proteinExistence type="inferred from homology"/>
<dbReference type="NCBIfam" id="TIGR01280">
    <property type="entry name" value="xseB"/>
    <property type="match status" value="1"/>
</dbReference>
<dbReference type="Gene3D" id="1.10.287.1040">
    <property type="entry name" value="Exonuclease VII, small subunit"/>
    <property type="match status" value="1"/>
</dbReference>
<comment type="subunit">
    <text evidence="6">Heterooligomer composed of large and small subunits.</text>
</comment>
<evidence type="ECO:0000256" key="2">
    <source>
        <dbReference type="ARBA" id="ARBA00022490"/>
    </source>
</evidence>
<dbReference type="Pfam" id="PF02609">
    <property type="entry name" value="Exonuc_VII_S"/>
    <property type="match status" value="1"/>
</dbReference>
<evidence type="ECO:0000313" key="8">
    <source>
        <dbReference type="Proteomes" id="UP001057481"/>
    </source>
</evidence>
<sequence length="74" mass="8392">MEEPTFEENLAQLEEIVKHLESGNVPLEEALEQFKVGVGLSNKLQKTLRNAENSLTKIIDDNNQELPFKPEEGK</sequence>
<comment type="caution">
    <text evidence="7">The sequence shown here is derived from an EMBL/GenBank/DDBJ whole genome shotgun (WGS) entry which is preliminary data.</text>
</comment>
<dbReference type="PANTHER" id="PTHR34137">
    <property type="entry name" value="EXODEOXYRIBONUCLEASE 7 SMALL SUBUNIT"/>
    <property type="match status" value="1"/>
</dbReference>
<comment type="subcellular location">
    <subcellularLocation>
        <location evidence="6">Cytoplasm</location>
    </subcellularLocation>
</comment>
<evidence type="ECO:0000256" key="1">
    <source>
        <dbReference type="ARBA" id="ARBA00009998"/>
    </source>
</evidence>
<keyword evidence="5 6" id="KW-0269">Exonuclease</keyword>
<dbReference type="PANTHER" id="PTHR34137:SF1">
    <property type="entry name" value="EXODEOXYRIBONUCLEASE 7 SMALL SUBUNIT"/>
    <property type="match status" value="1"/>
</dbReference>
<accession>A0ABT0VIE7</accession>
<organism evidence="7 8">
    <name type="scientific">Periweissella beninensis</name>
    <dbReference type="NCBI Taxonomy" id="504936"/>
    <lineage>
        <taxon>Bacteria</taxon>
        <taxon>Bacillati</taxon>
        <taxon>Bacillota</taxon>
        <taxon>Bacilli</taxon>
        <taxon>Lactobacillales</taxon>
        <taxon>Lactobacillaceae</taxon>
        <taxon>Periweissella</taxon>
    </lineage>
</organism>
<comment type="function">
    <text evidence="6">Bidirectionally degrades single-stranded DNA into large acid-insoluble oligonucleotides, which are then degraded further into small acid-soluble oligonucleotides.</text>
</comment>
<dbReference type="HAMAP" id="MF_00337">
    <property type="entry name" value="Exonuc_7_S"/>
    <property type="match status" value="1"/>
</dbReference>
<dbReference type="SUPFAM" id="SSF116842">
    <property type="entry name" value="XseB-like"/>
    <property type="match status" value="1"/>
</dbReference>
<dbReference type="RefSeq" id="WP_205143431.1">
    <property type="nucleotide sequence ID" value="NZ_JAFBDN010000006.1"/>
</dbReference>
<evidence type="ECO:0000256" key="6">
    <source>
        <dbReference type="HAMAP-Rule" id="MF_00337"/>
    </source>
</evidence>
<evidence type="ECO:0000256" key="3">
    <source>
        <dbReference type="ARBA" id="ARBA00022722"/>
    </source>
</evidence>
<dbReference type="Proteomes" id="UP001057481">
    <property type="component" value="Unassembled WGS sequence"/>
</dbReference>
<dbReference type="GO" id="GO:0008855">
    <property type="term" value="F:exodeoxyribonuclease VII activity"/>
    <property type="evidence" value="ECO:0007669"/>
    <property type="project" value="UniProtKB-EC"/>
</dbReference>
<evidence type="ECO:0000256" key="4">
    <source>
        <dbReference type="ARBA" id="ARBA00022801"/>
    </source>
</evidence>
<dbReference type="InterPro" id="IPR037004">
    <property type="entry name" value="Exonuc_VII_ssu_sf"/>
</dbReference>
<name>A0ABT0VIE7_9LACO</name>